<organism evidence="2 3">
    <name type="scientific">Mesorhizobium intechi</name>
    <dbReference type="NCBI Taxonomy" id="537601"/>
    <lineage>
        <taxon>Bacteria</taxon>
        <taxon>Pseudomonadati</taxon>
        <taxon>Pseudomonadota</taxon>
        <taxon>Alphaproteobacteria</taxon>
        <taxon>Hyphomicrobiales</taxon>
        <taxon>Phyllobacteriaceae</taxon>
        <taxon>Mesorhizobium</taxon>
    </lineage>
</organism>
<evidence type="ECO:0000313" key="3">
    <source>
        <dbReference type="Proteomes" id="UP000235507"/>
    </source>
</evidence>
<dbReference type="Pfam" id="PF01261">
    <property type="entry name" value="AP_endonuc_2"/>
    <property type="match status" value="1"/>
</dbReference>
<dbReference type="Gene3D" id="3.20.20.150">
    <property type="entry name" value="Divalent-metal-dependent TIM barrel enzymes"/>
    <property type="match status" value="1"/>
</dbReference>
<accession>A0A8T9AQ18</accession>
<keyword evidence="2" id="KW-0413">Isomerase</keyword>
<evidence type="ECO:0000313" key="2">
    <source>
        <dbReference type="EMBL" id="TSE10888.1"/>
    </source>
</evidence>
<feature type="domain" description="Xylose isomerase-like TIM barrel" evidence="1">
    <location>
        <begin position="37"/>
        <end position="248"/>
    </location>
</feature>
<dbReference type="AlphaFoldDB" id="A0A8T9AQ18"/>
<name>A0A8T9AQ18_9HYPH</name>
<dbReference type="InterPro" id="IPR050312">
    <property type="entry name" value="IolE/XylAMocC-like"/>
</dbReference>
<reference evidence="2" key="1">
    <citation type="submission" date="2019-07" db="EMBL/GenBank/DDBJ databases">
        <title>Mesorhizobum intechiensis sp. nov. isolated from nodules of Lotus tenuis growing in lowlands of the Flooding Pampa, Argentina.</title>
        <authorList>
            <person name="Estrella M.J."/>
            <person name="Torres Tejerizo G.A."/>
            <person name="Cumpa Velazquez L.M."/>
            <person name="Fontana F."/>
            <person name="Hansen L."/>
            <person name="Pistorio M."/>
            <person name="Sannazzaro A.I."/>
        </authorList>
    </citation>
    <scope>NUCLEOTIDE SEQUENCE</scope>
    <source>
        <strain evidence="2">BD68</strain>
    </source>
</reference>
<dbReference type="InterPro" id="IPR036237">
    <property type="entry name" value="Xyl_isomerase-like_sf"/>
</dbReference>
<proteinExistence type="predicted"/>
<protein>
    <submittedName>
        <fullName evidence="2">Sugar phosphate isomerase/epimerase</fullName>
    </submittedName>
</protein>
<evidence type="ECO:0000259" key="1">
    <source>
        <dbReference type="Pfam" id="PF01261"/>
    </source>
</evidence>
<dbReference type="SUPFAM" id="SSF51658">
    <property type="entry name" value="Xylose isomerase-like"/>
    <property type="match status" value="1"/>
</dbReference>
<comment type="caution">
    <text evidence="2">The sequence shown here is derived from an EMBL/GenBank/DDBJ whole genome shotgun (WGS) entry which is preliminary data.</text>
</comment>
<keyword evidence="3" id="KW-1185">Reference proteome</keyword>
<dbReference type="EMBL" id="PNOT02000169">
    <property type="protein sequence ID" value="TSE10888.1"/>
    <property type="molecule type" value="Genomic_DNA"/>
</dbReference>
<dbReference type="OrthoDB" id="8421472at2"/>
<dbReference type="GO" id="GO:0016853">
    <property type="term" value="F:isomerase activity"/>
    <property type="evidence" value="ECO:0007669"/>
    <property type="project" value="UniProtKB-KW"/>
</dbReference>
<dbReference type="InterPro" id="IPR013022">
    <property type="entry name" value="Xyl_isomerase-like_TIM-brl"/>
</dbReference>
<dbReference type="Proteomes" id="UP000235507">
    <property type="component" value="Unassembled WGS sequence"/>
</dbReference>
<dbReference type="PANTHER" id="PTHR12110:SF53">
    <property type="entry name" value="BLR5974 PROTEIN"/>
    <property type="match status" value="1"/>
</dbReference>
<sequence length="332" mass="36685">MLQVGLNPYGLTYHLGLQARGTPRANPEPAGLEGFIALATELGARVLEIWVPWLAELSDDAVIALRDRLAGLGITPIVSGGLLVGEPLDDAFRAARLLKAKIIRTALTPVLCGDRNAAGEKWSEFAGIIRARLQEWGPRAIAEGHVLAIENHQDFTSQELVDFCTLGGEGVGVTFDTGNTFPVGEAPLDFTRRIAPHVRHVHLKDYRVQFTTEGYRLIRCAIGDGAVPFAELLAILAEHHDRMTAVLEPGALEARHVRFLSDDWWHGYPPKTAREFAACLRAAQRNRLPDDADYRTPWEREADGSLVSYELDMIRRSAANMRNLGLMKVEKI</sequence>
<dbReference type="PANTHER" id="PTHR12110">
    <property type="entry name" value="HYDROXYPYRUVATE ISOMERASE"/>
    <property type="match status" value="1"/>
</dbReference>
<gene>
    <name evidence="2" type="ORF">C1D09_014175</name>
</gene>